<evidence type="ECO:0000256" key="11">
    <source>
        <dbReference type="ARBA" id="ARBA00023288"/>
    </source>
</evidence>
<feature type="domain" description="Fibronectin type-III" evidence="16">
    <location>
        <begin position="553"/>
        <end position="650"/>
    </location>
</feature>
<dbReference type="FunFam" id="2.60.40.10:FF:000028">
    <property type="entry name" value="Neuronal cell adhesion molecule"/>
    <property type="match status" value="1"/>
</dbReference>
<keyword evidence="6" id="KW-0677">Repeat</keyword>
<dbReference type="CDD" id="cd00063">
    <property type="entry name" value="FN3"/>
    <property type="match status" value="4"/>
</dbReference>
<evidence type="ECO:0000313" key="17">
    <source>
        <dbReference type="Ensembl" id="ENSHHUP00000017062.1"/>
    </source>
</evidence>
<feature type="domain" description="Fibronectin type-III" evidence="16">
    <location>
        <begin position="753"/>
        <end position="847"/>
    </location>
</feature>
<dbReference type="InterPro" id="IPR036179">
    <property type="entry name" value="Ig-like_dom_sf"/>
</dbReference>
<evidence type="ECO:0000256" key="2">
    <source>
        <dbReference type="ARBA" id="ARBA00009812"/>
    </source>
</evidence>
<dbReference type="InterPro" id="IPR036116">
    <property type="entry name" value="FN3_sf"/>
</dbReference>
<dbReference type="Ensembl" id="ENSHHUT00000017685.1">
    <property type="protein sequence ID" value="ENSHHUP00000017062.1"/>
    <property type="gene ID" value="ENSHHUG00000008886.1"/>
</dbReference>
<evidence type="ECO:0000256" key="12">
    <source>
        <dbReference type="ARBA" id="ARBA00023319"/>
    </source>
</evidence>
<keyword evidence="5" id="KW-0732">Signal</keyword>
<protein>
    <submittedName>
        <fullName evidence="17">Contactin 3a, tandem duplicate 1</fullName>
    </submittedName>
</protein>
<dbReference type="InterPro" id="IPR003599">
    <property type="entry name" value="Ig_sub"/>
</dbReference>
<dbReference type="SUPFAM" id="SSF48726">
    <property type="entry name" value="Immunoglobulin"/>
    <property type="match status" value="5"/>
</dbReference>
<keyword evidence="3" id="KW-1003">Cell membrane</keyword>
<dbReference type="Pfam" id="PF07679">
    <property type="entry name" value="I-set"/>
    <property type="match status" value="1"/>
</dbReference>
<dbReference type="SMART" id="SM00060">
    <property type="entry name" value="FN3"/>
    <property type="match status" value="4"/>
</dbReference>
<evidence type="ECO:0000256" key="10">
    <source>
        <dbReference type="ARBA" id="ARBA00023180"/>
    </source>
</evidence>
<reference evidence="18" key="1">
    <citation type="submission" date="2018-06" db="EMBL/GenBank/DDBJ databases">
        <title>Genome assembly of Danube salmon.</title>
        <authorList>
            <person name="Macqueen D.J."/>
            <person name="Gundappa M.K."/>
        </authorList>
    </citation>
    <scope>NUCLEOTIDE SEQUENCE [LARGE SCALE GENOMIC DNA]</scope>
</reference>
<evidence type="ECO:0000313" key="18">
    <source>
        <dbReference type="Proteomes" id="UP000314982"/>
    </source>
</evidence>
<evidence type="ECO:0000256" key="7">
    <source>
        <dbReference type="ARBA" id="ARBA00022889"/>
    </source>
</evidence>
<keyword evidence="11" id="KW-0449">Lipoprotein</keyword>
<organism evidence="17 18">
    <name type="scientific">Hucho hucho</name>
    <name type="common">huchen</name>
    <dbReference type="NCBI Taxonomy" id="62062"/>
    <lineage>
        <taxon>Eukaryota</taxon>
        <taxon>Metazoa</taxon>
        <taxon>Chordata</taxon>
        <taxon>Craniata</taxon>
        <taxon>Vertebrata</taxon>
        <taxon>Euteleostomi</taxon>
        <taxon>Actinopterygii</taxon>
        <taxon>Neopterygii</taxon>
        <taxon>Teleostei</taxon>
        <taxon>Protacanthopterygii</taxon>
        <taxon>Salmoniformes</taxon>
        <taxon>Salmonidae</taxon>
        <taxon>Salmoninae</taxon>
        <taxon>Hucho</taxon>
    </lineage>
</organism>
<dbReference type="GO" id="GO:0098609">
    <property type="term" value="P:cell-cell adhesion"/>
    <property type="evidence" value="ECO:0007669"/>
    <property type="project" value="TreeGrafter"/>
</dbReference>
<dbReference type="InterPro" id="IPR003598">
    <property type="entry name" value="Ig_sub2"/>
</dbReference>
<dbReference type="FunFam" id="2.60.40.10:FF:000054">
    <property type="entry name" value="Contactin 1"/>
    <property type="match status" value="1"/>
</dbReference>
<dbReference type="InterPro" id="IPR013098">
    <property type="entry name" value="Ig_I-set"/>
</dbReference>
<dbReference type="PROSITE" id="PS50853">
    <property type="entry name" value="FN3"/>
    <property type="match status" value="4"/>
</dbReference>
<evidence type="ECO:0000256" key="13">
    <source>
        <dbReference type="ARBA" id="ARBA00038703"/>
    </source>
</evidence>
<evidence type="ECO:0000256" key="4">
    <source>
        <dbReference type="ARBA" id="ARBA00022622"/>
    </source>
</evidence>
<dbReference type="AlphaFoldDB" id="A0A4W5KKR1"/>
<dbReference type="InterPro" id="IPR013783">
    <property type="entry name" value="Ig-like_fold"/>
</dbReference>
<dbReference type="Pfam" id="PF13927">
    <property type="entry name" value="Ig_3"/>
    <property type="match status" value="2"/>
</dbReference>
<dbReference type="PANTHER" id="PTHR44170:SF18">
    <property type="entry name" value="CONTACTIN 3B-RELATED"/>
    <property type="match status" value="1"/>
</dbReference>
<keyword evidence="10" id="KW-0325">Glycoprotein</keyword>
<dbReference type="PROSITE" id="PS50835">
    <property type="entry name" value="IG_LIKE"/>
    <property type="match status" value="3"/>
</dbReference>
<dbReference type="FunFam" id="2.60.40.10:FF:000035">
    <property type="entry name" value="Contactin 1"/>
    <property type="match status" value="1"/>
</dbReference>
<dbReference type="Gene3D" id="2.60.40.10">
    <property type="entry name" value="Immunoglobulins"/>
    <property type="match status" value="9"/>
</dbReference>
<dbReference type="PANTHER" id="PTHR44170">
    <property type="entry name" value="PROTEIN SIDEKICK"/>
    <property type="match status" value="1"/>
</dbReference>
<dbReference type="Proteomes" id="UP000314982">
    <property type="component" value="Unassembled WGS sequence"/>
</dbReference>
<dbReference type="InterPro" id="IPR007110">
    <property type="entry name" value="Ig-like_dom"/>
</dbReference>
<evidence type="ECO:0000256" key="14">
    <source>
        <dbReference type="SAM" id="MobiDB-lite"/>
    </source>
</evidence>
<accession>A0A4W5KKR1</accession>
<dbReference type="SMART" id="SM00409">
    <property type="entry name" value="IG"/>
    <property type="match status" value="4"/>
</dbReference>
<feature type="domain" description="Ig-like" evidence="15">
    <location>
        <begin position="156"/>
        <end position="231"/>
    </location>
</feature>
<keyword evidence="4" id="KW-0336">GPI-anchor</keyword>
<dbReference type="SUPFAM" id="SSF49265">
    <property type="entry name" value="Fibronectin type III"/>
    <property type="match status" value="2"/>
</dbReference>
<feature type="domain" description="Fibronectin type-III" evidence="16">
    <location>
        <begin position="450"/>
        <end position="548"/>
    </location>
</feature>
<dbReference type="InterPro" id="IPR003961">
    <property type="entry name" value="FN3_dom"/>
</dbReference>
<comment type="subunit">
    <text evidence="13">Interacts with PTPRG.</text>
</comment>
<evidence type="ECO:0000256" key="9">
    <source>
        <dbReference type="ARBA" id="ARBA00023157"/>
    </source>
</evidence>
<evidence type="ECO:0000259" key="16">
    <source>
        <dbReference type="PROSITE" id="PS50853"/>
    </source>
</evidence>
<evidence type="ECO:0000256" key="1">
    <source>
        <dbReference type="ARBA" id="ARBA00004609"/>
    </source>
</evidence>
<name>A0A4W5KKR1_9TELE</name>
<dbReference type="FunFam" id="2.60.40.10:FF:000047">
    <property type="entry name" value="Contactin 1"/>
    <property type="match status" value="1"/>
</dbReference>
<comment type="similarity">
    <text evidence="2">Belongs to the immunoglobulin superfamily. Contactin family.</text>
</comment>
<feature type="domain" description="Ig-like" evidence="15">
    <location>
        <begin position="65"/>
        <end position="151"/>
    </location>
</feature>
<evidence type="ECO:0000256" key="5">
    <source>
        <dbReference type="ARBA" id="ARBA00022729"/>
    </source>
</evidence>
<dbReference type="FunFam" id="2.60.40.10:FF:000052">
    <property type="entry name" value="Contactin 1"/>
    <property type="match status" value="1"/>
</dbReference>
<comment type="subcellular location">
    <subcellularLocation>
        <location evidence="1">Cell membrane</location>
        <topology evidence="1">Lipid-anchor</topology>
        <topology evidence="1">GPI-anchor</topology>
    </subcellularLocation>
</comment>
<feature type="region of interest" description="Disordered" evidence="14">
    <location>
        <begin position="532"/>
        <end position="559"/>
    </location>
</feature>
<dbReference type="GO" id="GO:0005886">
    <property type="term" value="C:plasma membrane"/>
    <property type="evidence" value="ECO:0007669"/>
    <property type="project" value="UniProtKB-SubCell"/>
</dbReference>
<feature type="domain" description="Fibronectin type-III" evidence="16">
    <location>
        <begin position="655"/>
        <end position="751"/>
    </location>
</feature>
<dbReference type="Pfam" id="PF00041">
    <property type="entry name" value="fn3"/>
    <property type="match status" value="3"/>
</dbReference>
<evidence type="ECO:0000256" key="3">
    <source>
        <dbReference type="ARBA" id="ARBA00022475"/>
    </source>
</evidence>
<keyword evidence="7" id="KW-0130">Cell adhesion</keyword>
<evidence type="ECO:0000256" key="8">
    <source>
        <dbReference type="ARBA" id="ARBA00023136"/>
    </source>
</evidence>
<feature type="domain" description="Ig-like" evidence="15">
    <location>
        <begin position="331"/>
        <end position="437"/>
    </location>
</feature>
<proteinExistence type="inferred from homology"/>
<reference evidence="17" key="2">
    <citation type="submission" date="2025-08" db="UniProtKB">
        <authorList>
            <consortium name="Ensembl"/>
        </authorList>
    </citation>
    <scope>IDENTIFICATION</scope>
</reference>
<dbReference type="FunFam" id="2.60.40.10:FF:000044">
    <property type="entry name" value="Contactin 1"/>
    <property type="match status" value="1"/>
</dbReference>
<evidence type="ECO:0000259" key="15">
    <source>
        <dbReference type="PROSITE" id="PS50835"/>
    </source>
</evidence>
<dbReference type="GeneTree" id="ENSGT00940000164786"/>
<keyword evidence="18" id="KW-1185">Reference proteome</keyword>
<sequence length="860" mass="95046">AYNLWKLNDSFIVPRSGSRYALTGGNLRISHLNKEEDVGIYQCLATNSFGTIVSREASLHIAYLENFKTQSRSPVRVREGQGVVLLCGPPPHSGELTFTWIFNEYPTFVMQNTRRFVSQKTGNLYIAMVEPSDVGNYTCVVTNTVTKSSIQGPPTPLVLRVDGRALKVYHCSTVKLECFALGNPVPTISWRRVDGVAVGRKVDVNKASGVLEIPYFQQEDAGLYECVAENSKGRNSLLGVLCSYEEKKREKHNGVSLFQDRVQVNNGVLTISSLKLADIGMYQCVAENKHGRVFTNTELRVIAVAPDFSQNMLKPQTLARQGGDVLIECRPKMSPHGMISWRKGKEALRESHRYDGNPAGHLDVTVGESIVLPCQVSHDPTLDLKFTWFFNEQLIHFGNHGGYFEKRSAGDIMIRNIQLRHAGKYTCAVQTKVDSVSIATDVVVRGAPGPPVDFQVTEMTDSTASLSWGAGPDNHSPVHTHNIQARTTFSLGWQGVITVPELLGGKQLTATVIDLSPWVEYEFRVLATNAIGTGEPSKPSKKARTKDMPPKITPSRVNGGGGVRSELVITWEPVPEELQSGPGFGYVVAFRPQGAQGWMQAAVTSPDASRYIFKNESIAPFSPFHVKVGVYNNKGEGPFGPVATIYSAEEEPSRAPGRVRARSVSASEVEATWKALPWSNNRRRILGYELRYWGERERQETASVIRTMGNRTSVVIRGLEGSRTYFISLRAYNSAGVGPHCATVNVTTKKPPPSQAPVKIIWNTSNSKVILKWDHVRAMENESEVTGYKVMYTQDRHSRPNVVETNTTSLELALPVNEDYVIQIKPFSEGGEGSSSRQITIPRIAGGTFCLTRLERWASN</sequence>
<keyword evidence="9" id="KW-1015">Disulfide bond</keyword>
<keyword evidence="12" id="KW-0393">Immunoglobulin domain</keyword>
<dbReference type="FunFam" id="2.60.40.10:FF:000005">
    <property type="entry name" value="Neuronal cell adhesion molecule"/>
    <property type="match status" value="1"/>
</dbReference>
<evidence type="ECO:0000256" key="6">
    <source>
        <dbReference type="ARBA" id="ARBA00022737"/>
    </source>
</evidence>
<keyword evidence="8" id="KW-0472">Membrane</keyword>
<reference evidence="17" key="3">
    <citation type="submission" date="2025-09" db="UniProtKB">
        <authorList>
            <consortium name="Ensembl"/>
        </authorList>
    </citation>
    <scope>IDENTIFICATION</scope>
</reference>
<dbReference type="SMART" id="SM00408">
    <property type="entry name" value="IGc2"/>
    <property type="match status" value="4"/>
</dbReference>